<dbReference type="AlphaFoldDB" id="A0A6J8EE26"/>
<evidence type="ECO:0000313" key="4">
    <source>
        <dbReference type="EMBL" id="CAC5418770.1"/>
    </source>
</evidence>
<keyword evidence="1" id="KW-1133">Transmembrane helix</keyword>
<dbReference type="EMBL" id="CACVKT020008944">
    <property type="protein sequence ID" value="CAC5418770.1"/>
    <property type="molecule type" value="Genomic_DNA"/>
</dbReference>
<evidence type="ECO:0000313" key="5">
    <source>
        <dbReference type="Proteomes" id="UP000507470"/>
    </source>
</evidence>
<evidence type="ECO:0000256" key="2">
    <source>
        <dbReference type="SAM" id="SignalP"/>
    </source>
</evidence>
<keyword evidence="2" id="KW-0732">Signal</keyword>
<name>A0A6J8EE26_MYTCO</name>
<feature type="chain" id="PRO_5026875183" description="WSC domain-containing protein" evidence="2">
    <location>
        <begin position="20"/>
        <end position="563"/>
    </location>
</feature>
<feature type="domain" description="WSC" evidence="3">
    <location>
        <begin position="40"/>
        <end position="171"/>
    </location>
</feature>
<feature type="transmembrane region" description="Helical" evidence="1">
    <location>
        <begin position="525"/>
        <end position="551"/>
    </location>
</feature>
<feature type="signal peptide" evidence="2">
    <location>
        <begin position="1"/>
        <end position="19"/>
    </location>
</feature>
<dbReference type="Proteomes" id="UP000507470">
    <property type="component" value="Unassembled WGS sequence"/>
</dbReference>
<accession>A0A6J8EE26</accession>
<dbReference type="OrthoDB" id="6071510at2759"/>
<keyword evidence="1" id="KW-0812">Transmembrane</keyword>
<reference evidence="4 5" key="1">
    <citation type="submission" date="2020-06" db="EMBL/GenBank/DDBJ databases">
        <authorList>
            <person name="Li R."/>
            <person name="Bekaert M."/>
        </authorList>
    </citation>
    <scope>NUCLEOTIDE SEQUENCE [LARGE SCALE GENOMIC DNA]</scope>
    <source>
        <strain evidence="5">wild</strain>
    </source>
</reference>
<gene>
    <name evidence="4" type="ORF">MCOR_51181</name>
</gene>
<protein>
    <recommendedName>
        <fullName evidence="3">WSC domain-containing protein</fullName>
    </recommendedName>
</protein>
<keyword evidence="5" id="KW-1185">Reference proteome</keyword>
<keyword evidence="1" id="KW-0472">Membrane</keyword>
<dbReference type="InterPro" id="IPR002889">
    <property type="entry name" value="WSC_carb-bd"/>
</dbReference>
<dbReference type="PROSITE" id="PS51212">
    <property type="entry name" value="WSC"/>
    <property type="match status" value="1"/>
</dbReference>
<sequence>MNSILTLMVFVNIGEIASSENNTFSQSSCEPYNETETLKDYTFIGCYEAPAYNVADNQALLFSNMTRDICIQTCLQNGKPFSGVEGEDVCRCSDSVDMFEAYDLVIKTSNYVPKCNDNRTSSLYHSDFILNVTLCGMPGFQPMQFCEGLTETSQCLQFCGNFTAFVIIQNNNEISCACSNDDIDNLTMPATNDFNRPCSQKAIRACFSLHGCYSPFPNHTIGFVSASLTHEYCVEYCLYIGRDFAGIEHGNYCRCDTNFSIFEDQGFKHQCDNPTGAKLYFKGGPIIHNVTACGNNSQLTCDGVDVITNCSDHCQKFSSKDPVPEVVQTPGKVICRCSDNENIPDEIVPTQDTENCTYLIMTFYQFTRKHLPDTETSAGTTSSNIFTTFIESTTTEIERETTLSPETTQDSHPTTMAVEYVTETTMESTKHYSSTNFATFIDVLRSTEMPQTESSSLEPYCHCPCSSGSSKWDYLNGLNLTKEQLEVYLEEELANLRGNLTIDPKGTSAFKNTKISAPDSRPSSAAVGALGIILLTVIFGLIIISDVLSFFRSRSWSPGRKEQ</sequence>
<evidence type="ECO:0000259" key="3">
    <source>
        <dbReference type="PROSITE" id="PS51212"/>
    </source>
</evidence>
<organism evidence="4 5">
    <name type="scientific">Mytilus coruscus</name>
    <name type="common">Sea mussel</name>
    <dbReference type="NCBI Taxonomy" id="42192"/>
    <lineage>
        <taxon>Eukaryota</taxon>
        <taxon>Metazoa</taxon>
        <taxon>Spiralia</taxon>
        <taxon>Lophotrochozoa</taxon>
        <taxon>Mollusca</taxon>
        <taxon>Bivalvia</taxon>
        <taxon>Autobranchia</taxon>
        <taxon>Pteriomorphia</taxon>
        <taxon>Mytilida</taxon>
        <taxon>Mytiloidea</taxon>
        <taxon>Mytilidae</taxon>
        <taxon>Mytilinae</taxon>
        <taxon>Mytilus</taxon>
    </lineage>
</organism>
<proteinExistence type="predicted"/>
<evidence type="ECO:0000256" key="1">
    <source>
        <dbReference type="SAM" id="Phobius"/>
    </source>
</evidence>